<dbReference type="Pfam" id="PF00009">
    <property type="entry name" value="GTP_EFTU"/>
    <property type="match status" value="1"/>
</dbReference>
<dbReference type="Gene3D" id="3.40.50.10050">
    <property type="entry name" value="Translation initiation factor IF- 2, domain 3"/>
    <property type="match status" value="1"/>
</dbReference>
<dbReference type="InterPro" id="IPR009000">
    <property type="entry name" value="Transl_B-barrel_sf"/>
</dbReference>
<dbReference type="InterPro" id="IPR053905">
    <property type="entry name" value="EF-G-like_DII"/>
</dbReference>
<dbReference type="InterPro" id="IPR023115">
    <property type="entry name" value="TIF_IF2_dom3"/>
</dbReference>
<dbReference type="GO" id="GO:0005737">
    <property type="term" value="C:cytoplasm"/>
    <property type="evidence" value="ECO:0007669"/>
    <property type="project" value="UniProtKB-SubCell"/>
</dbReference>
<evidence type="ECO:0000313" key="12">
    <source>
        <dbReference type="Proteomes" id="UP000229056"/>
    </source>
</evidence>
<evidence type="ECO:0000256" key="6">
    <source>
        <dbReference type="ARBA" id="ARBA00023134"/>
    </source>
</evidence>
<evidence type="ECO:0000259" key="10">
    <source>
        <dbReference type="PROSITE" id="PS51722"/>
    </source>
</evidence>
<comment type="function">
    <text evidence="7 8">One of the essential components for the initiation of protein synthesis. Protects formylmethionyl-tRNA from spontaneous hydrolysis and promotes its binding to the 30S ribosomal subunits. Also involved in the hydrolysis of GTP during the formation of the 70S ribosomal complex.</text>
</comment>
<dbReference type="Proteomes" id="UP000229056">
    <property type="component" value="Unassembled WGS sequence"/>
</dbReference>
<gene>
    <name evidence="7" type="primary">infB</name>
    <name evidence="11" type="ORF">COT80_00915</name>
</gene>
<reference evidence="12" key="1">
    <citation type="submission" date="2017-09" db="EMBL/GenBank/DDBJ databases">
        <title>Depth-based differentiation of microbial function through sediment-hosted aquifers and enrichment of novel symbionts in the deep terrestrial subsurface.</title>
        <authorList>
            <person name="Probst A.J."/>
            <person name="Ladd B."/>
            <person name="Jarett J.K."/>
            <person name="Geller-Mcgrath D.E."/>
            <person name="Sieber C.M.K."/>
            <person name="Emerson J.B."/>
            <person name="Anantharaman K."/>
            <person name="Thomas B.C."/>
            <person name="Malmstrom R."/>
            <person name="Stieglmeier M."/>
            <person name="Klingl A."/>
            <person name="Woyke T."/>
            <person name="Ryan C.M."/>
            <person name="Banfield J.F."/>
        </authorList>
    </citation>
    <scope>NUCLEOTIDE SEQUENCE [LARGE SCALE GENOMIC DNA]</scope>
</reference>
<dbReference type="FunFam" id="3.40.50.300:FF:000019">
    <property type="entry name" value="Translation initiation factor IF-2"/>
    <property type="match status" value="1"/>
</dbReference>
<dbReference type="InterPro" id="IPR005225">
    <property type="entry name" value="Small_GTP-bd"/>
</dbReference>
<dbReference type="InterPro" id="IPR027417">
    <property type="entry name" value="P-loop_NTPase"/>
</dbReference>
<keyword evidence="4 7" id="KW-0547">Nucleotide-binding</keyword>
<comment type="subcellular location">
    <subcellularLocation>
        <location evidence="7">Cytoplasm</location>
    </subcellularLocation>
</comment>
<dbReference type="InterPro" id="IPR006847">
    <property type="entry name" value="IF2_N"/>
</dbReference>
<dbReference type="InterPro" id="IPR000795">
    <property type="entry name" value="T_Tr_GTP-bd_dom"/>
</dbReference>
<dbReference type="Gene3D" id="1.10.10.2480">
    <property type="match status" value="1"/>
</dbReference>
<dbReference type="GO" id="GO:0003924">
    <property type="term" value="F:GTPase activity"/>
    <property type="evidence" value="ECO:0007669"/>
    <property type="project" value="UniProtKB-UniRule"/>
</dbReference>
<feature type="binding site" evidence="7">
    <location>
        <begin position="177"/>
        <end position="184"/>
    </location>
    <ligand>
        <name>GTP</name>
        <dbReference type="ChEBI" id="CHEBI:37565"/>
    </ligand>
</feature>
<comment type="similarity">
    <text evidence="1 7 8">Belongs to the TRAFAC class translation factor GTPase superfamily. Classic translation factor GTPase family. IF-2 subfamily.</text>
</comment>
<dbReference type="GO" id="GO:0005525">
    <property type="term" value="F:GTP binding"/>
    <property type="evidence" value="ECO:0007669"/>
    <property type="project" value="UniProtKB-KW"/>
</dbReference>
<dbReference type="FunFam" id="3.40.50.10050:FF:000001">
    <property type="entry name" value="Translation initiation factor IF-2"/>
    <property type="match status" value="1"/>
</dbReference>
<dbReference type="EMBL" id="PEZY01000004">
    <property type="protein sequence ID" value="PIS06483.1"/>
    <property type="molecule type" value="Genomic_DNA"/>
</dbReference>
<evidence type="ECO:0000256" key="3">
    <source>
        <dbReference type="ARBA" id="ARBA00022540"/>
    </source>
</evidence>
<dbReference type="PANTHER" id="PTHR43381:SF4">
    <property type="entry name" value="EUKARYOTIC TRANSLATION INITIATION FACTOR 5B"/>
    <property type="match status" value="1"/>
</dbReference>
<dbReference type="Gene3D" id="3.40.50.300">
    <property type="entry name" value="P-loop containing nucleotide triphosphate hydrolases"/>
    <property type="match status" value="1"/>
</dbReference>
<proteinExistence type="inferred from homology"/>
<sequence>MNISELSRQLKVTSTELFDKLPELGFDIGRRAIKVDDRIAAKIIEAWKRQSKKDREMTKIAEIRGEAVEVEDSAEKEIIEVKIPAVITVREFADMLSLPINKVLTELMKNGVLASMNERIDFDTASIVGEELGFKINPSDTKTQDSSSDEEQKKLEDILKNRDSEVKPRPPVIVVMGHVDHGKTKILDAIRKTDVVAGESGGITQHIGAYQIQKEGRIITFIDTPGHEAFTAMRSRGARVADIAILVVAADDSIQPQTKEAIKIISDAGLPYVVAINKIDKAEANIEKVKQDLSAMNLLPEEWGGKVIIASVSAKDGTGIDDLLETVLLVADMEKDTIVADPKRPAIGTIIESHVSKGEGPVATILVQSGTLKIGDSLGMSGTLVGKVRMLKNYKGDNVIEALPGTPVRILGLKLSPEVGSILEVPLDAKSLSKDAKQQKQRQEKDFSTHAKLIDSDAGVKFINLIIKADVLGSVEAIIESLAKLETDKIKVKIVGKGLGIITETDVLKAEATGSKIIGFHIKPAMMVADLARDKKIEIKYYEVIYHLIEDIQKEIESLKEIDIVRKLIGKLEVLKVFRKETKNMIIGGRVIDGIVALCEMVIVTRDGKALSSGSVKRLESGKQSADKVSSGQECGLSFDGSPIIEEGDVLEFYEEQK</sequence>
<evidence type="ECO:0000313" key="11">
    <source>
        <dbReference type="EMBL" id="PIS06483.1"/>
    </source>
</evidence>
<dbReference type="Pfam" id="PF11987">
    <property type="entry name" value="IF-2"/>
    <property type="match status" value="1"/>
</dbReference>
<dbReference type="NCBIfam" id="TIGR00231">
    <property type="entry name" value="small_GTP"/>
    <property type="match status" value="1"/>
</dbReference>
<feature type="binding site" evidence="7">
    <location>
        <begin position="223"/>
        <end position="227"/>
    </location>
    <ligand>
        <name>GTP</name>
        <dbReference type="ChEBI" id="CHEBI:37565"/>
    </ligand>
</feature>
<dbReference type="InterPro" id="IPR015760">
    <property type="entry name" value="TIF_IF2"/>
</dbReference>
<dbReference type="InterPro" id="IPR036925">
    <property type="entry name" value="TIF_IF2_dom3_sf"/>
</dbReference>
<feature type="binding site" evidence="7">
    <location>
        <begin position="277"/>
        <end position="280"/>
    </location>
    <ligand>
        <name>GTP</name>
        <dbReference type="ChEBI" id="CHEBI:37565"/>
    </ligand>
</feature>
<comment type="caution">
    <text evidence="11">The sequence shown here is derived from an EMBL/GenBank/DDBJ whole genome shotgun (WGS) entry which is preliminary data.</text>
</comment>
<evidence type="ECO:0000256" key="4">
    <source>
        <dbReference type="ARBA" id="ARBA00022741"/>
    </source>
</evidence>
<evidence type="ECO:0000256" key="1">
    <source>
        <dbReference type="ARBA" id="ARBA00007733"/>
    </source>
</evidence>
<dbReference type="CDD" id="cd01887">
    <property type="entry name" value="IF2_eIF5B"/>
    <property type="match status" value="1"/>
</dbReference>
<evidence type="ECO:0000256" key="2">
    <source>
        <dbReference type="ARBA" id="ARBA00020675"/>
    </source>
</evidence>
<accession>A0A2H0W545</accession>
<evidence type="ECO:0000256" key="7">
    <source>
        <dbReference type="HAMAP-Rule" id="MF_00100"/>
    </source>
</evidence>
<organism evidence="11 12">
    <name type="scientific">Candidatus Buchananbacteria bacterium CG10_big_fil_rev_8_21_14_0_10_33_19</name>
    <dbReference type="NCBI Taxonomy" id="1974525"/>
    <lineage>
        <taxon>Bacteria</taxon>
        <taxon>Candidatus Buchananiibacteriota</taxon>
    </lineage>
</organism>
<dbReference type="HAMAP" id="MF_00100_B">
    <property type="entry name" value="IF_2_B"/>
    <property type="match status" value="1"/>
</dbReference>
<evidence type="ECO:0000256" key="8">
    <source>
        <dbReference type="RuleBase" id="RU000644"/>
    </source>
</evidence>
<dbReference type="PANTHER" id="PTHR43381">
    <property type="entry name" value="TRANSLATION INITIATION FACTOR IF-2-RELATED"/>
    <property type="match status" value="1"/>
</dbReference>
<dbReference type="InterPro" id="IPR000178">
    <property type="entry name" value="TF_IF2_bacterial-like"/>
</dbReference>
<dbReference type="Gene3D" id="2.40.30.10">
    <property type="entry name" value="Translation factors"/>
    <property type="match status" value="2"/>
</dbReference>
<keyword evidence="3 7" id="KW-0396">Initiation factor</keyword>
<keyword evidence="6 7" id="KW-0342">GTP-binding</keyword>
<dbReference type="PROSITE" id="PS51722">
    <property type="entry name" value="G_TR_2"/>
    <property type="match status" value="1"/>
</dbReference>
<dbReference type="SUPFAM" id="SSF52156">
    <property type="entry name" value="Initiation factor IF2/eIF5b, domain 3"/>
    <property type="match status" value="1"/>
</dbReference>
<dbReference type="Pfam" id="PF22042">
    <property type="entry name" value="EF-G_D2"/>
    <property type="match status" value="1"/>
</dbReference>
<dbReference type="AlphaFoldDB" id="A0A2H0W545"/>
<protein>
    <recommendedName>
        <fullName evidence="2 7">Translation initiation factor IF-2</fullName>
    </recommendedName>
</protein>
<feature type="region of interest" description="G-domain" evidence="7">
    <location>
        <begin position="171"/>
        <end position="319"/>
    </location>
</feature>
<keyword evidence="5 7" id="KW-0648">Protein biosynthesis</keyword>
<feature type="coiled-coil region" evidence="9">
    <location>
        <begin position="272"/>
        <end position="299"/>
    </location>
</feature>
<dbReference type="SUPFAM" id="SSF52540">
    <property type="entry name" value="P-loop containing nucleoside triphosphate hydrolases"/>
    <property type="match status" value="1"/>
</dbReference>
<dbReference type="SUPFAM" id="SSF50447">
    <property type="entry name" value="Translation proteins"/>
    <property type="match status" value="2"/>
</dbReference>
<name>A0A2H0W545_9BACT</name>
<dbReference type="NCBIfam" id="TIGR00487">
    <property type="entry name" value="IF-2"/>
    <property type="match status" value="1"/>
</dbReference>
<evidence type="ECO:0000256" key="5">
    <source>
        <dbReference type="ARBA" id="ARBA00022917"/>
    </source>
</evidence>
<feature type="domain" description="Tr-type G" evidence="10">
    <location>
        <begin position="168"/>
        <end position="343"/>
    </location>
</feature>
<dbReference type="Pfam" id="PF04760">
    <property type="entry name" value="IF2_N"/>
    <property type="match status" value="1"/>
</dbReference>
<keyword evidence="9" id="KW-0175">Coiled coil</keyword>
<dbReference type="GO" id="GO:0003743">
    <property type="term" value="F:translation initiation factor activity"/>
    <property type="evidence" value="ECO:0007669"/>
    <property type="project" value="UniProtKB-UniRule"/>
</dbReference>
<evidence type="ECO:0000256" key="9">
    <source>
        <dbReference type="SAM" id="Coils"/>
    </source>
</evidence>
<keyword evidence="7" id="KW-0963">Cytoplasm</keyword>